<gene>
    <name evidence="12" type="ORF">RRG08_011325</name>
</gene>
<evidence type="ECO:0000256" key="3">
    <source>
        <dbReference type="ARBA" id="ARBA00022801"/>
    </source>
</evidence>
<protein>
    <recommendedName>
        <fullName evidence="7">Metalloendopeptidase OMA1, mitochondrial</fullName>
    </recommendedName>
    <alternativeName>
        <fullName evidence="8">Overlapping with the m-AAA protease 1 homolog</fullName>
    </alternativeName>
</protein>
<dbReference type="GO" id="GO:0004222">
    <property type="term" value="F:metalloendopeptidase activity"/>
    <property type="evidence" value="ECO:0007669"/>
    <property type="project" value="InterPro"/>
</dbReference>
<dbReference type="PANTHER" id="PTHR22726:SF1">
    <property type="entry name" value="METALLOENDOPEPTIDASE OMA1, MITOCHONDRIAL"/>
    <property type="match status" value="1"/>
</dbReference>
<keyword evidence="5 9" id="KW-0482">Metalloprotease</keyword>
<reference evidence="12" key="1">
    <citation type="journal article" date="2023" name="G3 (Bethesda)">
        <title>A reference genome for the long-term kleptoplast-retaining sea slug Elysia crispata morphotype clarki.</title>
        <authorList>
            <person name="Eastman K.E."/>
            <person name="Pendleton A.L."/>
            <person name="Shaikh M.A."/>
            <person name="Suttiyut T."/>
            <person name="Ogas R."/>
            <person name="Tomko P."/>
            <person name="Gavelis G."/>
            <person name="Widhalm J.R."/>
            <person name="Wisecaver J.H."/>
        </authorList>
    </citation>
    <scope>NUCLEOTIDE SEQUENCE</scope>
    <source>
        <strain evidence="12">ECLA1</strain>
    </source>
</reference>
<dbReference type="Proteomes" id="UP001283361">
    <property type="component" value="Unassembled WGS sequence"/>
</dbReference>
<proteinExistence type="inferred from homology"/>
<evidence type="ECO:0000313" key="12">
    <source>
        <dbReference type="EMBL" id="KAK3740863.1"/>
    </source>
</evidence>
<dbReference type="GO" id="GO:0006515">
    <property type="term" value="P:protein quality control for misfolded or incompletely synthesized proteins"/>
    <property type="evidence" value="ECO:0007669"/>
    <property type="project" value="TreeGrafter"/>
</dbReference>
<dbReference type="PANTHER" id="PTHR22726">
    <property type="entry name" value="METALLOENDOPEPTIDASE OMA1"/>
    <property type="match status" value="1"/>
</dbReference>
<keyword evidence="3 9" id="KW-0378">Hydrolase</keyword>
<evidence type="ECO:0000256" key="10">
    <source>
        <dbReference type="SAM" id="Phobius"/>
    </source>
</evidence>
<name>A0AAE0YCE2_9GAST</name>
<dbReference type="Gene3D" id="3.30.2010.10">
    <property type="entry name" value="Metalloproteases ('zincins'), catalytic domain"/>
    <property type="match status" value="1"/>
</dbReference>
<evidence type="ECO:0000256" key="8">
    <source>
        <dbReference type="ARBA" id="ARBA00042978"/>
    </source>
</evidence>
<keyword evidence="1 9" id="KW-0645">Protease</keyword>
<evidence type="ECO:0000256" key="7">
    <source>
        <dbReference type="ARBA" id="ARBA00040360"/>
    </source>
</evidence>
<organism evidence="12 13">
    <name type="scientific">Elysia crispata</name>
    <name type="common">lettuce slug</name>
    <dbReference type="NCBI Taxonomy" id="231223"/>
    <lineage>
        <taxon>Eukaryota</taxon>
        <taxon>Metazoa</taxon>
        <taxon>Spiralia</taxon>
        <taxon>Lophotrochozoa</taxon>
        <taxon>Mollusca</taxon>
        <taxon>Gastropoda</taxon>
        <taxon>Heterobranchia</taxon>
        <taxon>Euthyneura</taxon>
        <taxon>Panpulmonata</taxon>
        <taxon>Sacoglossa</taxon>
        <taxon>Placobranchoidea</taxon>
        <taxon>Plakobranchidae</taxon>
        <taxon>Elysia</taxon>
    </lineage>
</organism>
<evidence type="ECO:0000256" key="5">
    <source>
        <dbReference type="ARBA" id="ARBA00023049"/>
    </source>
</evidence>
<evidence type="ECO:0000256" key="9">
    <source>
        <dbReference type="RuleBase" id="RU003983"/>
    </source>
</evidence>
<comment type="cofactor">
    <cofactor evidence="9">
        <name>Zn(2+)</name>
        <dbReference type="ChEBI" id="CHEBI:29105"/>
    </cofactor>
    <text evidence="9">Binds 1 zinc ion per subunit.</text>
</comment>
<keyword evidence="10" id="KW-0472">Membrane</keyword>
<dbReference type="Pfam" id="PF01435">
    <property type="entry name" value="Peptidase_M48"/>
    <property type="match status" value="1"/>
</dbReference>
<dbReference type="InterPro" id="IPR001915">
    <property type="entry name" value="Peptidase_M48"/>
</dbReference>
<comment type="caution">
    <text evidence="12">The sequence shown here is derived from an EMBL/GenBank/DDBJ whole genome shotgun (WGS) entry which is preliminary data.</text>
</comment>
<dbReference type="AlphaFoldDB" id="A0AAE0YCE2"/>
<accession>A0AAE0YCE2</accession>
<keyword evidence="10" id="KW-0812">Transmembrane</keyword>
<evidence type="ECO:0000256" key="2">
    <source>
        <dbReference type="ARBA" id="ARBA00022723"/>
    </source>
</evidence>
<evidence type="ECO:0000256" key="4">
    <source>
        <dbReference type="ARBA" id="ARBA00022833"/>
    </source>
</evidence>
<dbReference type="GO" id="GO:0005743">
    <property type="term" value="C:mitochondrial inner membrane"/>
    <property type="evidence" value="ECO:0007669"/>
    <property type="project" value="TreeGrafter"/>
</dbReference>
<keyword evidence="4 9" id="KW-0862">Zinc</keyword>
<evidence type="ECO:0000256" key="6">
    <source>
        <dbReference type="ARBA" id="ARBA00038233"/>
    </source>
</evidence>
<keyword evidence="13" id="KW-1185">Reference proteome</keyword>
<dbReference type="CDD" id="cd07331">
    <property type="entry name" value="M48C_Oma1_like"/>
    <property type="match status" value="1"/>
</dbReference>
<dbReference type="InterPro" id="IPR051156">
    <property type="entry name" value="Mito/Outer_Membr_Metalloprot"/>
</dbReference>
<keyword evidence="2" id="KW-0479">Metal-binding</keyword>
<dbReference type="GO" id="GO:0046872">
    <property type="term" value="F:metal ion binding"/>
    <property type="evidence" value="ECO:0007669"/>
    <property type="project" value="UniProtKB-KW"/>
</dbReference>
<dbReference type="EMBL" id="JAWDGP010006457">
    <property type="protein sequence ID" value="KAK3740863.1"/>
    <property type="molecule type" value="Genomic_DNA"/>
</dbReference>
<comment type="similarity">
    <text evidence="6 9">Belongs to the peptidase M48 family.</text>
</comment>
<keyword evidence="10" id="KW-1133">Transmembrane helix</keyword>
<evidence type="ECO:0000256" key="1">
    <source>
        <dbReference type="ARBA" id="ARBA00022670"/>
    </source>
</evidence>
<feature type="domain" description="Peptidase M48" evidence="11">
    <location>
        <begin position="144"/>
        <end position="330"/>
    </location>
</feature>
<sequence>MRASKLMPFLHRGFHTTSRRPVPPALLFLLKPIAKFSAILTGRGIRKWFQALDPVERKKVISNLKRYWYIPAGFVTSLGASGTVYYVSHLEDTPITGRRRFVALTHEQIVKISQAEARMLEEQFKHKLYPSNSFQAARVLDIAQRLLRANPELTQMKFEKWNVFVVKDPTVNACVLPTGDMFVFDGILELANTQDQLAIILGHEMAHAVLEHGVEELSLASLVDLVIIFCLAAIWCIIPSDGIAVITHWFYNKVIKLLTHMPHSRAIEKEADLVGLMFAAKACYDVRAGSLLWKKMSHVEKANPDGSETLLLPEFMSTHPDSLKRAEHLDFLLPQAETWRNNMSCPKLPKEDPREAIKVLSDYVNNQLAAEKAGQDLRKVTVQKAELKLS</sequence>
<dbReference type="GO" id="GO:0034982">
    <property type="term" value="P:mitochondrial protein processing"/>
    <property type="evidence" value="ECO:0007669"/>
    <property type="project" value="TreeGrafter"/>
</dbReference>
<evidence type="ECO:0000313" key="13">
    <source>
        <dbReference type="Proteomes" id="UP001283361"/>
    </source>
</evidence>
<evidence type="ECO:0000259" key="11">
    <source>
        <dbReference type="Pfam" id="PF01435"/>
    </source>
</evidence>
<feature type="transmembrane region" description="Helical" evidence="10">
    <location>
        <begin position="67"/>
        <end position="87"/>
    </location>
</feature>